<proteinExistence type="predicted"/>
<gene>
    <name evidence="2" type="ORF">Pmar_PMAR024518</name>
</gene>
<evidence type="ECO:0000256" key="1">
    <source>
        <dbReference type="SAM" id="SignalP"/>
    </source>
</evidence>
<dbReference type="GeneID" id="9049736"/>
<dbReference type="InParanoid" id="C5LT73"/>
<dbReference type="OMA" id="RMICEIE"/>
<dbReference type="Proteomes" id="UP000007800">
    <property type="component" value="Unassembled WGS sequence"/>
</dbReference>
<evidence type="ECO:0000313" key="2">
    <source>
        <dbReference type="EMBL" id="EER00041.1"/>
    </source>
</evidence>
<dbReference type="RefSeq" id="XP_002767323.1">
    <property type="nucleotide sequence ID" value="XM_002767277.1"/>
</dbReference>
<name>C5LT73_PERM5</name>
<dbReference type="EMBL" id="GG685288">
    <property type="protein sequence ID" value="EER00041.1"/>
    <property type="molecule type" value="Genomic_DNA"/>
</dbReference>
<dbReference type="AlphaFoldDB" id="C5LT73"/>
<feature type="signal peptide" evidence="1">
    <location>
        <begin position="1"/>
        <end position="17"/>
    </location>
</feature>
<protein>
    <submittedName>
        <fullName evidence="2">Uncharacterized protein</fullName>
    </submittedName>
</protein>
<sequence>MLIVAQWRLLSVHSVSSVAGVKCSHLKVVPGLSKPLDTSQTSMVMCDRGASVKEGGGWVSFGGKPYCVQHEPRQLLKDRLELIREQLELSKKHRGKSTKKAETVRLRSIRLLAMIPYWQSEYLRAIDFSDTPDEEAKFEEASMKAWRMICEIEGKEDVAELEDAINDVLKSTALFYEDLCDLVGVEVPAVPKEGDTA</sequence>
<keyword evidence="3" id="KW-1185">Reference proteome</keyword>
<keyword evidence="1" id="KW-0732">Signal</keyword>
<feature type="chain" id="PRO_5002953180" evidence="1">
    <location>
        <begin position="18"/>
        <end position="197"/>
    </location>
</feature>
<reference evidence="2 3" key="1">
    <citation type="submission" date="2008-07" db="EMBL/GenBank/DDBJ databases">
        <authorList>
            <person name="El-Sayed N."/>
            <person name="Caler E."/>
            <person name="Inman J."/>
            <person name="Amedeo P."/>
            <person name="Hass B."/>
            <person name="Wortman J."/>
        </authorList>
    </citation>
    <scope>NUCLEOTIDE SEQUENCE [LARGE SCALE GENOMIC DNA]</scope>
    <source>
        <strain evidence="3">ATCC 50983 / TXsc</strain>
    </source>
</reference>
<accession>C5LT73</accession>
<evidence type="ECO:0000313" key="3">
    <source>
        <dbReference type="Proteomes" id="UP000007800"/>
    </source>
</evidence>
<dbReference type="OrthoDB" id="432181at2759"/>
<organism evidence="3">
    <name type="scientific">Perkinsus marinus (strain ATCC 50983 / TXsc)</name>
    <dbReference type="NCBI Taxonomy" id="423536"/>
    <lineage>
        <taxon>Eukaryota</taxon>
        <taxon>Sar</taxon>
        <taxon>Alveolata</taxon>
        <taxon>Perkinsozoa</taxon>
        <taxon>Perkinsea</taxon>
        <taxon>Perkinsida</taxon>
        <taxon>Perkinsidae</taxon>
        <taxon>Perkinsus</taxon>
    </lineage>
</organism>